<proteinExistence type="predicted"/>
<dbReference type="EMBL" id="JAKHPW010000001">
    <property type="protein sequence ID" value="MCZ3621398.1"/>
    <property type="molecule type" value="Genomic_DNA"/>
</dbReference>
<dbReference type="EMBL" id="JAKHEY010000001">
    <property type="protein sequence ID" value="MCZ9677609.1"/>
    <property type="molecule type" value="Genomic_DNA"/>
</dbReference>
<reference evidence="2" key="1">
    <citation type="submission" date="2022-01" db="EMBL/GenBank/DDBJ databases">
        <title>STING isolate genome collection.</title>
        <authorList>
            <person name="France M."/>
            <person name="Rutt L."/>
            <person name="Humphrys M."/>
            <person name="Ravel J."/>
        </authorList>
    </citation>
    <scope>NUCLEOTIDE SEQUENCE</scope>
    <source>
        <strain evidence="2">C0081E5</strain>
    </source>
</reference>
<accession>A0AAW5WVZ2</accession>
<evidence type="ECO:0000313" key="3">
    <source>
        <dbReference type="Proteomes" id="UP001211420"/>
    </source>
</evidence>
<dbReference type="Proteomes" id="UP001211420">
    <property type="component" value="Unassembled WGS sequence"/>
</dbReference>
<evidence type="ECO:0000313" key="1">
    <source>
        <dbReference type="EMBL" id="MCZ3621398.1"/>
    </source>
</evidence>
<name>A0AAW5WVZ2_9LACO</name>
<dbReference type="Proteomes" id="UP001211566">
    <property type="component" value="Unassembled WGS sequence"/>
</dbReference>
<gene>
    <name evidence="1" type="ORF">L2772_00765</name>
    <name evidence="2" type="ORF">L2Z99_00750</name>
</gene>
<organism evidence="2 4">
    <name type="scientific">Lactobacillus mulieris</name>
    <dbReference type="NCBI Taxonomy" id="2508708"/>
    <lineage>
        <taxon>Bacteria</taxon>
        <taxon>Bacillati</taxon>
        <taxon>Bacillota</taxon>
        <taxon>Bacilli</taxon>
        <taxon>Lactobacillales</taxon>
        <taxon>Lactobacillaceae</taxon>
        <taxon>Lactobacillus</taxon>
    </lineage>
</organism>
<sequence length="59" mass="7222">MRKEEIEEYIQREIRKPPVDYQISDPFIESLNDEEMAYLEKRLIELSKTWQPPYEYLGA</sequence>
<keyword evidence="3" id="KW-1185">Reference proteome</keyword>
<evidence type="ECO:0000313" key="4">
    <source>
        <dbReference type="Proteomes" id="UP001211566"/>
    </source>
</evidence>
<protein>
    <submittedName>
        <fullName evidence="2">Uncharacterized protein</fullName>
    </submittedName>
</protein>
<reference evidence="1 3" key="2">
    <citation type="submission" date="2022-01" db="EMBL/GenBank/DDBJ databases">
        <title>VMRC isolate genome collection.</title>
        <authorList>
            <person name="France M."/>
            <person name="Rutt L."/>
            <person name="Humphrys M."/>
            <person name="Ravel J."/>
        </authorList>
    </citation>
    <scope>NUCLEOTIDE SEQUENCE [LARGE SCALE GENOMIC DNA]</scope>
    <source>
        <strain evidence="1 3">C0172B4</strain>
    </source>
</reference>
<comment type="caution">
    <text evidence="2">The sequence shown here is derived from an EMBL/GenBank/DDBJ whole genome shotgun (WGS) entry which is preliminary data.</text>
</comment>
<dbReference type="AlphaFoldDB" id="A0AAW5WVZ2"/>
<evidence type="ECO:0000313" key="2">
    <source>
        <dbReference type="EMBL" id="MCZ9677609.1"/>
    </source>
</evidence>
<dbReference type="RefSeq" id="WP_269254307.1">
    <property type="nucleotide sequence ID" value="NZ_JAKHEY010000001.1"/>
</dbReference>